<dbReference type="EMBL" id="RDQH01000341">
    <property type="protein sequence ID" value="RXH75382.1"/>
    <property type="molecule type" value="Genomic_DNA"/>
</dbReference>
<keyword evidence="2" id="KW-1185">Reference proteome</keyword>
<name>A0A498HZH1_MALDO</name>
<comment type="caution">
    <text evidence="1">The sequence shown here is derived from an EMBL/GenBank/DDBJ whole genome shotgun (WGS) entry which is preliminary data.</text>
</comment>
<protein>
    <submittedName>
        <fullName evidence="1">Uncharacterized protein</fullName>
    </submittedName>
</protein>
<reference evidence="1 2" key="1">
    <citation type="submission" date="2018-10" db="EMBL/GenBank/DDBJ databases">
        <title>A high-quality apple genome assembly.</title>
        <authorList>
            <person name="Hu J."/>
        </authorList>
    </citation>
    <scope>NUCLEOTIDE SEQUENCE [LARGE SCALE GENOMIC DNA]</scope>
    <source>
        <strain evidence="2">cv. HFTH1</strain>
        <tissue evidence="1">Young leaf</tissue>
    </source>
</reference>
<organism evidence="1 2">
    <name type="scientific">Malus domestica</name>
    <name type="common">Apple</name>
    <name type="synonym">Pyrus malus</name>
    <dbReference type="NCBI Taxonomy" id="3750"/>
    <lineage>
        <taxon>Eukaryota</taxon>
        <taxon>Viridiplantae</taxon>
        <taxon>Streptophyta</taxon>
        <taxon>Embryophyta</taxon>
        <taxon>Tracheophyta</taxon>
        <taxon>Spermatophyta</taxon>
        <taxon>Magnoliopsida</taxon>
        <taxon>eudicotyledons</taxon>
        <taxon>Gunneridae</taxon>
        <taxon>Pentapetalae</taxon>
        <taxon>rosids</taxon>
        <taxon>fabids</taxon>
        <taxon>Rosales</taxon>
        <taxon>Rosaceae</taxon>
        <taxon>Amygdaloideae</taxon>
        <taxon>Maleae</taxon>
        <taxon>Malus</taxon>
    </lineage>
</organism>
<sequence length="97" mass="10928">MSCCSIPPTLWDAIEKQIALVVGEYRTSKETFIVKSAYEIVRVALLPPSLSTSSSAQDGNPYCQLWKKLWRVKIPPEVQLCGWWVVNDLHPIKANLA</sequence>
<proteinExistence type="predicted"/>
<gene>
    <name evidence="1" type="ORF">DVH24_030103</name>
</gene>
<accession>A0A498HZH1</accession>
<dbReference type="Proteomes" id="UP000290289">
    <property type="component" value="Chromosome 15"/>
</dbReference>
<dbReference type="AlphaFoldDB" id="A0A498HZH1"/>
<evidence type="ECO:0000313" key="1">
    <source>
        <dbReference type="EMBL" id="RXH75382.1"/>
    </source>
</evidence>
<evidence type="ECO:0000313" key="2">
    <source>
        <dbReference type="Proteomes" id="UP000290289"/>
    </source>
</evidence>